<name>A0A8I2YCI5_9AGAM</name>
<comment type="caution">
    <text evidence="2">The sequence shown here is derived from an EMBL/GenBank/DDBJ whole genome shotgun (WGS) entry which is preliminary data.</text>
</comment>
<protein>
    <submittedName>
        <fullName evidence="2">Uncharacterized protein</fullName>
    </submittedName>
</protein>
<dbReference type="InterPro" id="IPR027267">
    <property type="entry name" value="AH/BAR_dom_sf"/>
</dbReference>
<dbReference type="Gene3D" id="1.20.1270.60">
    <property type="entry name" value="Arfaptin homology (AH) domain/BAR domain"/>
    <property type="match status" value="1"/>
</dbReference>
<keyword evidence="3" id="KW-1185">Reference proteome</keyword>
<proteinExistence type="predicted"/>
<evidence type="ECO:0000313" key="3">
    <source>
        <dbReference type="Proteomes" id="UP000683000"/>
    </source>
</evidence>
<reference evidence="2" key="1">
    <citation type="submission" date="2021-03" db="EMBL/GenBank/DDBJ databases">
        <title>Evolutionary innovations through gain and loss of genes in the ectomycorrhizal Boletales.</title>
        <authorList>
            <person name="Wu G."/>
            <person name="Miyauchi S."/>
            <person name="Morin E."/>
            <person name="Yang Z.-L."/>
            <person name="Xu J."/>
            <person name="Martin F.M."/>
        </authorList>
    </citation>
    <scope>NUCLEOTIDE SEQUENCE</scope>
    <source>
        <strain evidence="2">BR01</strain>
    </source>
</reference>
<dbReference type="Proteomes" id="UP000683000">
    <property type="component" value="Unassembled WGS sequence"/>
</dbReference>
<gene>
    <name evidence="2" type="ORF">JVT61DRAFT_15514</name>
</gene>
<accession>A0A8I2YCI5</accession>
<evidence type="ECO:0000256" key="1">
    <source>
        <dbReference type="SAM" id="MobiDB-lite"/>
    </source>
</evidence>
<dbReference type="EMBL" id="JAGFBS010000093">
    <property type="protein sequence ID" value="KAG6369269.1"/>
    <property type="molecule type" value="Genomic_DNA"/>
</dbReference>
<sequence>MDGEIVREEAELGDYRCKRTKDWMGFKFGGLVECCEKGVANHTAELRIFLYPCTPLTSSLSFVLPHSPFPRRSHNQAFPARIIARMVVWANLVVETQRAVSQVTFSGNPPDTSPLPPQPLDLKLRSPKNLLSNHPSSPLLR</sequence>
<dbReference type="AlphaFoldDB" id="A0A8I2YCI5"/>
<feature type="region of interest" description="Disordered" evidence="1">
    <location>
        <begin position="103"/>
        <end position="141"/>
    </location>
</feature>
<dbReference type="OrthoDB" id="5599269at2759"/>
<organism evidence="2 3">
    <name type="scientific">Boletus reticuloceps</name>
    <dbReference type="NCBI Taxonomy" id="495285"/>
    <lineage>
        <taxon>Eukaryota</taxon>
        <taxon>Fungi</taxon>
        <taxon>Dikarya</taxon>
        <taxon>Basidiomycota</taxon>
        <taxon>Agaricomycotina</taxon>
        <taxon>Agaricomycetes</taxon>
        <taxon>Agaricomycetidae</taxon>
        <taxon>Boletales</taxon>
        <taxon>Boletineae</taxon>
        <taxon>Boletaceae</taxon>
        <taxon>Boletoideae</taxon>
        <taxon>Boletus</taxon>
    </lineage>
</organism>
<evidence type="ECO:0000313" key="2">
    <source>
        <dbReference type="EMBL" id="KAG6369269.1"/>
    </source>
</evidence>
<feature type="compositionally biased region" description="Low complexity" evidence="1">
    <location>
        <begin position="127"/>
        <end position="141"/>
    </location>
</feature>